<keyword evidence="1" id="KW-0472">Membrane</keyword>
<accession>A0A202E9U2</accession>
<protein>
    <submittedName>
        <fullName evidence="2">Flagellin</fullName>
    </submittedName>
</protein>
<organism evidence="2 3">
    <name type="scientific">Natronolimnobius baerhuensis</name>
    <dbReference type="NCBI Taxonomy" id="253108"/>
    <lineage>
        <taxon>Archaea</taxon>
        <taxon>Methanobacteriati</taxon>
        <taxon>Methanobacteriota</taxon>
        <taxon>Stenosarchaea group</taxon>
        <taxon>Halobacteria</taxon>
        <taxon>Halobacteriales</taxon>
        <taxon>Natrialbaceae</taxon>
        <taxon>Natronolimnobius</taxon>
    </lineage>
</organism>
<proteinExistence type="predicted"/>
<keyword evidence="2" id="KW-0966">Cell projection</keyword>
<dbReference type="OrthoDB" id="183655at2157"/>
<dbReference type="PANTHER" id="PTHR42200">
    <property type="entry name" value="ARCHAEAL FLAGELLA-RELATED PROTEIN F-RELATED"/>
    <property type="match status" value="1"/>
</dbReference>
<feature type="transmembrane region" description="Helical" evidence="1">
    <location>
        <begin position="6"/>
        <end position="28"/>
    </location>
</feature>
<dbReference type="InterPro" id="IPR002774">
    <property type="entry name" value="Flagellin_arc-type"/>
</dbReference>
<evidence type="ECO:0000313" key="2">
    <source>
        <dbReference type="EMBL" id="OVE84997.1"/>
    </source>
</evidence>
<evidence type="ECO:0000313" key="3">
    <source>
        <dbReference type="Proteomes" id="UP000196084"/>
    </source>
</evidence>
<dbReference type="Pfam" id="PF01917">
    <property type="entry name" value="Flagellin_arch-type"/>
    <property type="match status" value="1"/>
</dbReference>
<keyword evidence="2" id="KW-0969">Cilium</keyword>
<sequence length="167" mass="17612">MASVPASHIILFVASMIVAAGIAGTVILEVDNLSDAVETRGSNVAEEIETDIEITSDQGYAESIYDPDAGEVTLLVKNIGSSSLDASDSQLDILLDGRYVTSDATTVERVDVEGSSWRSGGVVEVTIDLEQTNGYTVEGDTRVTVIVTGNEDTIAFYAGDNGEEETE</sequence>
<keyword evidence="1" id="KW-0812">Transmembrane</keyword>
<dbReference type="GO" id="GO:0097588">
    <property type="term" value="P:archaeal or bacterial-type flagellum-dependent cell motility"/>
    <property type="evidence" value="ECO:0007669"/>
    <property type="project" value="InterPro"/>
</dbReference>
<gene>
    <name evidence="2" type="ORF">B2G88_11620</name>
</gene>
<dbReference type="PANTHER" id="PTHR42200:SF2">
    <property type="entry name" value="ARCHAEAL FLAGELLA-RELATED PROTEIN F"/>
    <property type="match status" value="1"/>
</dbReference>
<keyword evidence="1" id="KW-1133">Transmembrane helix</keyword>
<keyword evidence="2" id="KW-0282">Flagellum</keyword>
<keyword evidence="3" id="KW-1185">Reference proteome</keyword>
<dbReference type="AlphaFoldDB" id="A0A202E9U2"/>
<evidence type="ECO:0000256" key="1">
    <source>
        <dbReference type="SAM" id="Phobius"/>
    </source>
</evidence>
<reference evidence="2 3" key="1">
    <citation type="submission" date="2017-02" db="EMBL/GenBank/DDBJ databases">
        <title>Natronthermophilus aegyptiacus gen. nov.,sp. nov., an aerobic, extremely halophilic alkalithermophilic archaeon isolated from the athalassohaline Wadi An Natrun, Egypt.</title>
        <authorList>
            <person name="Zhao B."/>
        </authorList>
    </citation>
    <scope>NUCLEOTIDE SEQUENCE [LARGE SCALE GENOMIC DNA]</scope>
    <source>
        <strain evidence="2 3">CGMCC 1.3597</strain>
    </source>
</reference>
<name>A0A202E9U2_9EURY</name>
<dbReference type="EMBL" id="MWPH01000002">
    <property type="protein sequence ID" value="OVE84997.1"/>
    <property type="molecule type" value="Genomic_DNA"/>
</dbReference>
<comment type="caution">
    <text evidence="2">The sequence shown here is derived from an EMBL/GenBank/DDBJ whole genome shotgun (WGS) entry which is preliminary data.</text>
</comment>
<dbReference type="GO" id="GO:0005198">
    <property type="term" value="F:structural molecule activity"/>
    <property type="evidence" value="ECO:0007669"/>
    <property type="project" value="InterPro"/>
</dbReference>
<dbReference type="RefSeq" id="WP_054862681.1">
    <property type="nucleotide sequence ID" value="NZ_MWPH01000002.1"/>
</dbReference>
<dbReference type="Proteomes" id="UP000196084">
    <property type="component" value="Unassembled WGS sequence"/>
</dbReference>